<keyword evidence="4" id="KW-1185">Reference proteome</keyword>
<feature type="region of interest" description="Disordered" evidence="1">
    <location>
        <begin position="64"/>
        <end position="110"/>
    </location>
</feature>
<comment type="caution">
    <text evidence="3">The sequence shown here is derived from an EMBL/GenBank/DDBJ whole genome shotgun (WGS) entry which is preliminary data.</text>
</comment>
<dbReference type="EMBL" id="BMUU01000018">
    <property type="protein sequence ID" value="GGY65749.1"/>
    <property type="molecule type" value="Genomic_DNA"/>
</dbReference>
<evidence type="ECO:0000256" key="2">
    <source>
        <dbReference type="SAM" id="Phobius"/>
    </source>
</evidence>
<proteinExistence type="predicted"/>
<evidence type="ECO:0000313" key="3">
    <source>
        <dbReference type="EMBL" id="GGY65749.1"/>
    </source>
</evidence>
<organism evidence="3 4">
    <name type="scientific">Streptomyces xanthochromogenes</name>
    <dbReference type="NCBI Taxonomy" id="67384"/>
    <lineage>
        <taxon>Bacteria</taxon>
        <taxon>Bacillati</taxon>
        <taxon>Actinomycetota</taxon>
        <taxon>Actinomycetes</taxon>
        <taxon>Kitasatosporales</taxon>
        <taxon>Streptomycetaceae</taxon>
        <taxon>Streptomyces</taxon>
    </lineage>
</organism>
<keyword evidence="2" id="KW-0812">Transmembrane</keyword>
<reference evidence="4" key="1">
    <citation type="journal article" date="2019" name="Int. J. Syst. Evol. Microbiol.">
        <title>The Global Catalogue of Microorganisms (GCM) 10K type strain sequencing project: providing services to taxonomists for standard genome sequencing and annotation.</title>
        <authorList>
            <consortium name="The Broad Institute Genomics Platform"/>
            <consortium name="The Broad Institute Genome Sequencing Center for Infectious Disease"/>
            <person name="Wu L."/>
            <person name="Ma J."/>
        </authorList>
    </citation>
    <scope>NUCLEOTIDE SEQUENCE [LARGE SCALE GENOMIC DNA]</scope>
    <source>
        <strain evidence="4">JCM 4594</strain>
    </source>
</reference>
<gene>
    <name evidence="3" type="ORF">GCM10010326_70440</name>
</gene>
<dbReference type="GeneID" id="96294910"/>
<keyword evidence="2" id="KW-0472">Membrane</keyword>
<evidence type="ECO:0008006" key="5">
    <source>
        <dbReference type="Google" id="ProtNLM"/>
    </source>
</evidence>
<protein>
    <recommendedName>
        <fullName evidence="5">Secreted protein</fullName>
    </recommendedName>
</protein>
<dbReference type="Proteomes" id="UP000600946">
    <property type="component" value="Unassembled WGS sequence"/>
</dbReference>
<keyword evidence="2" id="KW-1133">Transmembrane helix</keyword>
<feature type="transmembrane region" description="Helical" evidence="2">
    <location>
        <begin position="12"/>
        <end position="31"/>
    </location>
</feature>
<dbReference type="RefSeq" id="WP_190029237.1">
    <property type="nucleotide sequence ID" value="NZ_BMUU01000018.1"/>
</dbReference>
<accession>A0ABQ3ATP3</accession>
<evidence type="ECO:0000313" key="4">
    <source>
        <dbReference type="Proteomes" id="UP000600946"/>
    </source>
</evidence>
<sequence>MSAGTERMFWGVMVLAVSLGLLALLAIYWSMPSTYRASIEPPTDRNGYSYTCYCWRSPVRVTVRTEPPRPRRRHARLDQPPQVARSSPPAPDAGADCGQEGAIAPVPVAV</sequence>
<name>A0ABQ3ATP3_9ACTN</name>
<evidence type="ECO:0000256" key="1">
    <source>
        <dbReference type="SAM" id="MobiDB-lite"/>
    </source>
</evidence>